<comment type="caution">
    <text evidence="3">The sequence shown here is derived from an EMBL/GenBank/DDBJ whole genome shotgun (WGS) entry which is preliminary data.</text>
</comment>
<feature type="transmembrane region" description="Helical" evidence="2">
    <location>
        <begin position="162"/>
        <end position="180"/>
    </location>
</feature>
<accession>A0AAD5TXN4</accession>
<evidence type="ECO:0000256" key="1">
    <source>
        <dbReference type="SAM" id="MobiDB-lite"/>
    </source>
</evidence>
<keyword evidence="2" id="KW-0472">Membrane</keyword>
<dbReference type="AlphaFoldDB" id="A0AAD5TXN4"/>
<name>A0AAD5TXN4_9FUNG</name>
<evidence type="ECO:0000313" key="4">
    <source>
        <dbReference type="Proteomes" id="UP001211065"/>
    </source>
</evidence>
<dbReference type="Proteomes" id="UP001211065">
    <property type="component" value="Unassembled WGS sequence"/>
</dbReference>
<evidence type="ECO:0000313" key="3">
    <source>
        <dbReference type="EMBL" id="KAJ3208430.1"/>
    </source>
</evidence>
<keyword evidence="4" id="KW-1185">Reference proteome</keyword>
<organism evidence="3 4">
    <name type="scientific">Clydaea vesicula</name>
    <dbReference type="NCBI Taxonomy" id="447962"/>
    <lineage>
        <taxon>Eukaryota</taxon>
        <taxon>Fungi</taxon>
        <taxon>Fungi incertae sedis</taxon>
        <taxon>Chytridiomycota</taxon>
        <taxon>Chytridiomycota incertae sedis</taxon>
        <taxon>Chytridiomycetes</taxon>
        <taxon>Lobulomycetales</taxon>
        <taxon>Lobulomycetaceae</taxon>
        <taxon>Clydaea</taxon>
    </lineage>
</organism>
<dbReference type="EMBL" id="JADGJW010000995">
    <property type="protein sequence ID" value="KAJ3208430.1"/>
    <property type="molecule type" value="Genomic_DNA"/>
</dbReference>
<sequence>MESVVDESNISNESITSEPLKRRKKRNNLTAEERLAKITSLQYGAPTITKSAPEKPAEVKAVDTLPTEPAVSIAPHIPPEKFAKETLPEQAVLDDLLKNLTNEQLNFTNSDDTYMSRLTDSSFSKEEMKEFPNLESINFDNLFGGNKVQDQFLNKLGLLRRVLVVLLALVSLYNVPMFIVNTDVANTGYLLSYSPIFLQNILLRANRLASESVTTHELLSINGFDFSHKVEKDALSEIVDQMGLNKLKSFGLNLWGYYEIFSNVVSDVLIFVFVIGFFVGLSFM</sequence>
<keyword evidence="2" id="KW-0812">Transmembrane</keyword>
<keyword evidence="2" id="KW-1133">Transmembrane helix</keyword>
<feature type="transmembrane region" description="Helical" evidence="2">
    <location>
        <begin position="260"/>
        <end position="283"/>
    </location>
</feature>
<proteinExistence type="predicted"/>
<reference evidence="3" key="1">
    <citation type="submission" date="2020-05" db="EMBL/GenBank/DDBJ databases">
        <title>Phylogenomic resolution of chytrid fungi.</title>
        <authorList>
            <person name="Stajich J.E."/>
            <person name="Amses K."/>
            <person name="Simmons R."/>
            <person name="Seto K."/>
            <person name="Myers J."/>
            <person name="Bonds A."/>
            <person name="Quandt C.A."/>
            <person name="Barry K."/>
            <person name="Liu P."/>
            <person name="Grigoriev I."/>
            <person name="Longcore J.E."/>
            <person name="James T.Y."/>
        </authorList>
    </citation>
    <scope>NUCLEOTIDE SEQUENCE</scope>
    <source>
        <strain evidence="3">JEL0476</strain>
    </source>
</reference>
<feature type="region of interest" description="Disordered" evidence="1">
    <location>
        <begin position="1"/>
        <end position="28"/>
    </location>
</feature>
<feature type="compositionally biased region" description="Low complexity" evidence="1">
    <location>
        <begin position="7"/>
        <end position="18"/>
    </location>
</feature>
<protein>
    <submittedName>
        <fullName evidence="3">Uncharacterized protein</fullName>
    </submittedName>
</protein>
<gene>
    <name evidence="3" type="ORF">HK099_008726</name>
</gene>
<evidence type="ECO:0000256" key="2">
    <source>
        <dbReference type="SAM" id="Phobius"/>
    </source>
</evidence>